<evidence type="ECO:0000313" key="3">
    <source>
        <dbReference type="Proteomes" id="UP001291309"/>
    </source>
</evidence>
<comment type="caution">
    <text evidence="2">The sequence shown here is derived from an EMBL/GenBank/DDBJ whole genome shotgun (WGS) entry which is preliminary data.</text>
</comment>
<keyword evidence="3" id="KW-1185">Reference proteome</keyword>
<evidence type="ECO:0000256" key="1">
    <source>
        <dbReference type="SAM" id="MobiDB-lite"/>
    </source>
</evidence>
<dbReference type="Proteomes" id="UP001291309">
    <property type="component" value="Unassembled WGS sequence"/>
</dbReference>
<dbReference type="RefSeq" id="WP_321547779.1">
    <property type="nucleotide sequence ID" value="NZ_JAXIVS010000007.1"/>
</dbReference>
<name>A0ABU5H7F0_9BACT</name>
<feature type="region of interest" description="Disordered" evidence="1">
    <location>
        <begin position="1"/>
        <end position="45"/>
    </location>
</feature>
<proteinExistence type="predicted"/>
<sequence length="59" mass="6722">MTTPEFDTALDPQRLDASNPRAAAASQPYEWGTRPPSTRRDKPLVEDVDDLWEESFASW</sequence>
<organism evidence="2 3">
    <name type="scientific">Hyalangium rubrum</name>
    <dbReference type="NCBI Taxonomy" id="3103134"/>
    <lineage>
        <taxon>Bacteria</taxon>
        <taxon>Pseudomonadati</taxon>
        <taxon>Myxococcota</taxon>
        <taxon>Myxococcia</taxon>
        <taxon>Myxococcales</taxon>
        <taxon>Cystobacterineae</taxon>
        <taxon>Archangiaceae</taxon>
        <taxon>Hyalangium</taxon>
    </lineage>
</organism>
<accession>A0ABU5H7F0</accession>
<dbReference type="EMBL" id="JAXIVS010000007">
    <property type="protein sequence ID" value="MDY7229057.1"/>
    <property type="molecule type" value="Genomic_DNA"/>
</dbReference>
<gene>
    <name evidence="2" type="ORF">SYV04_21775</name>
</gene>
<protein>
    <submittedName>
        <fullName evidence="2">Uncharacterized protein</fullName>
    </submittedName>
</protein>
<reference evidence="2 3" key="1">
    <citation type="submission" date="2023-12" db="EMBL/GenBank/DDBJ databases">
        <title>the genome sequence of Hyalangium sp. s54d21.</title>
        <authorList>
            <person name="Zhang X."/>
        </authorList>
    </citation>
    <scope>NUCLEOTIDE SEQUENCE [LARGE SCALE GENOMIC DNA]</scope>
    <source>
        <strain evidence="3">s54d21</strain>
    </source>
</reference>
<evidence type="ECO:0000313" key="2">
    <source>
        <dbReference type="EMBL" id="MDY7229057.1"/>
    </source>
</evidence>